<dbReference type="PANTHER" id="PTHR19303:SF73">
    <property type="entry name" value="PROTEIN PDC2"/>
    <property type="match status" value="1"/>
</dbReference>
<evidence type="ECO:0000313" key="4">
    <source>
        <dbReference type="EMBL" id="CAH2003093.1"/>
    </source>
</evidence>
<evidence type="ECO:0000259" key="3">
    <source>
        <dbReference type="PROSITE" id="PS51253"/>
    </source>
</evidence>
<dbReference type="Proteomes" id="UP001152888">
    <property type="component" value="Unassembled WGS sequence"/>
</dbReference>
<dbReference type="Gene3D" id="1.10.10.60">
    <property type="entry name" value="Homeodomain-like"/>
    <property type="match status" value="1"/>
</dbReference>
<proteinExistence type="predicted"/>
<dbReference type="OrthoDB" id="5919228at2759"/>
<dbReference type="GO" id="GO:0005634">
    <property type="term" value="C:nucleus"/>
    <property type="evidence" value="ECO:0007669"/>
    <property type="project" value="UniProtKB-SubCell"/>
</dbReference>
<feature type="domain" description="HTH CENPB-type" evidence="3">
    <location>
        <begin position="54"/>
        <end position="118"/>
    </location>
</feature>
<dbReference type="GO" id="GO:0003677">
    <property type="term" value="F:DNA binding"/>
    <property type="evidence" value="ECO:0007669"/>
    <property type="project" value="UniProtKB-KW"/>
</dbReference>
<organism evidence="4 5">
    <name type="scientific">Acanthoscelides obtectus</name>
    <name type="common">Bean weevil</name>
    <name type="synonym">Bruchus obtectus</name>
    <dbReference type="NCBI Taxonomy" id="200917"/>
    <lineage>
        <taxon>Eukaryota</taxon>
        <taxon>Metazoa</taxon>
        <taxon>Ecdysozoa</taxon>
        <taxon>Arthropoda</taxon>
        <taxon>Hexapoda</taxon>
        <taxon>Insecta</taxon>
        <taxon>Pterygota</taxon>
        <taxon>Neoptera</taxon>
        <taxon>Endopterygota</taxon>
        <taxon>Coleoptera</taxon>
        <taxon>Polyphaga</taxon>
        <taxon>Cucujiformia</taxon>
        <taxon>Chrysomeloidea</taxon>
        <taxon>Chrysomelidae</taxon>
        <taxon>Bruchinae</taxon>
        <taxon>Bruchini</taxon>
        <taxon>Acanthoscelides</taxon>
    </lineage>
</organism>
<dbReference type="InterPro" id="IPR009057">
    <property type="entry name" value="Homeodomain-like_sf"/>
</dbReference>
<keyword evidence="5" id="KW-1185">Reference proteome</keyword>
<dbReference type="PROSITE" id="PS51253">
    <property type="entry name" value="HTH_CENPB"/>
    <property type="match status" value="1"/>
</dbReference>
<dbReference type="InterPro" id="IPR050863">
    <property type="entry name" value="CenT-Element_Derived"/>
</dbReference>
<sequence length="118" mass="13430">MTEIVCRLRKGEIATALSIIYNVPRTTINDFKKHGDIIENHISKMESTDGDVTHRKTMKLATHNELDEVVFYWFAQQRSQGIPLSGPIIQQKALEFKKKLPNSDPSFKASSCLLKVKN</sequence>
<dbReference type="AlphaFoldDB" id="A0A9P0M1I2"/>
<name>A0A9P0M1I2_ACAOB</name>
<comment type="caution">
    <text evidence="4">The sequence shown here is derived from an EMBL/GenBank/DDBJ whole genome shotgun (WGS) entry which is preliminary data.</text>
</comment>
<evidence type="ECO:0000256" key="2">
    <source>
        <dbReference type="ARBA" id="ARBA00023125"/>
    </source>
</evidence>
<dbReference type="EMBL" id="CAKOFQ010007529">
    <property type="protein sequence ID" value="CAH2003093.1"/>
    <property type="molecule type" value="Genomic_DNA"/>
</dbReference>
<keyword evidence="2" id="KW-0238">DNA-binding</keyword>
<protein>
    <recommendedName>
        <fullName evidence="3">HTH CENPB-type domain-containing protein</fullName>
    </recommendedName>
</protein>
<dbReference type="SUPFAM" id="SSF46689">
    <property type="entry name" value="Homeodomain-like"/>
    <property type="match status" value="1"/>
</dbReference>
<reference evidence="4" key="1">
    <citation type="submission" date="2022-03" db="EMBL/GenBank/DDBJ databases">
        <authorList>
            <person name="Sayadi A."/>
        </authorList>
    </citation>
    <scope>NUCLEOTIDE SEQUENCE</scope>
</reference>
<accession>A0A9P0M1I2</accession>
<evidence type="ECO:0000256" key="1">
    <source>
        <dbReference type="ARBA" id="ARBA00004123"/>
    </source>
</evidence>
<dbReference type="InterPro" id="IPR006600">
    <property type="entry name" value="HTH_CenpB_DNA-bd_dom"/>
</dbReference>
<dbReference type="SMART" id="SM00674">
    <property type="entry name" value="CENPB"/>
    <property type="match status" value="1"/>
</dbReference>
<dbReference type="Pfam" id="PF03221">
    <property type="entry name" value="HTH_Tnp_Tc5"/>
    <property type="match status" value="1"/>
</dbReference>
<evidence type="ECO:0000313" key="5">
    <source>
        <dbReference type="Proteomes" id="UP001152888"/>
    </source>
</evidence>
<gene>
    <name evidence="4" type="ORF">ACAOBT_LOCUS27170</name>
</gene>
<comment type="subcellular location">
    <subcellularLocation>
        <location evidence="1">Nucleus</location>
    </subcellularLocation>
</comment>
<dbReference type="PANTHER" id="PTHR19303">
    <property type="entry name" value="TRANSPOSON"/>
    <property type="match status" value="1"/>
</dbReference>